<organism evidence="1 2">
    <name type="scientific">Vespula maculifrons</name>
    <name type="common">Eastern yellow jacket</name>
    <name type="synonym">Wasp</name>
    <dbReference type="NCBI Taxonomy" id="7453"/>
    <lineage>
        <taxon>Eukaryota</taxon>
        <taxon>Metazoa</taxon>
        <taxon>Ecdysozoa</taxon>
        <taxon>Arthropoda</taxon>
        <taxon>Hexapoda</taxon>
        <taxon>Insecta</taxon>
        <taxon>Pterygota</taxon>
        <taxon>Neoptera</taxon>
        <taxon>Endopterygota</taxon>
        <taxon>Hymenoptera</taxon>
        <taxon>Apocrita</taxon>
        <taxon>Aculeata</taxon>
        <taxon>Vespoidea</taxon>
        <taxon>Vespidae</taxon>
        <taxon>Vespinae</taxon>
        <taxon>Vespula</taxon>
    </lineage>
</organism>
<name>A0ABD2CGQ5_VESMC</name>
<dbReference type="EMBL" id="JAYRBN010000050">
    <property type="protein sequence ID" value="KAL2744242.1"/>
    <property type="molecule type" value="Genomic_DNA"/>
</dbReference>
<evidence type="ECO:0000313" key="2">
    <source>
        <dbReference type="Proteomes" id="UP001607303"/>
    </source>
</evidence>
<dbReference type="Proteomes" id="UP001607303">
    <property type="component" value="Unassembled WGS sequence"/>
</dbReference>
<proteinExistence type="predicted"/>
<accession>A0ABD2CGQ5</accession>
<dbReference type="AlphaFoldDB" id="A0ABD2CGQ5"/>
<reference evidence="1 2" key="1">
    <citation type="journal article" date="2024" name="Ann. Entomol. Soc. Am.">
        <title>Genomic analyses of the southern and eastern yellowjacket wasps (Hymenoptera: Vespidae) reveal evolutionary signatures of social life.</title>
        <authorList>
            <person name="Catto M.A."/>
            <person name="Caine P.B."/>
            <person name="Orr S.E."/>
            <person name="Hunt B.G."/>
            <person name="Goodisman M.A.D."/>
        </authorList>
    </citation>
    <scope>NUCLEOTIDE SEQUENCE [LARGE SCALE GENOMIC DNA]</scope>
    <source>
        <strain evidence="1">232</strain>
        <tissue evidence="1">Head and thorax</tissue>
    </source>
</reference>
<protein>
    <submittedName>
        <fullName evidence="1">Uncharacterized protein</fullName>
    </submittedName>
</protein>
<evidence type="ECO:0000313" key="1">
    <source>
        <dbReference type="EMBL" id="KAL2744242.1"/>
    </source>
</evidence>
<sequence length="103" mass="11496">MLFLKRQAFNGCDIKKEVREDEITCGVHLSLKVALNLSSRLVKSKSLGDSHVAREQRQHQNLCKEPACSTIAKLICSKLSSHTKYSLSGNKVFYQSAMALRAT</sequence>
<keyword evidence="2" id="KW-1185">Reference proteome</keyword>
<comment type="caution">
    <text evidence="1">The sequence shown here is derived from an EMBL/GenBank/DDBJ whole genome shotgun (WGS) entry which is preliminary data.</text>
</comment>
<gene>
    <name evidence="1" type="ORF">V1477_006784</name>
</gene>